<dbReference type="RefSeq" id="WP_162357233.1">
    <property type="nucleotide sequence ID" value="NZ_CP048209.1"/>
</dbReference>
<dbReference type="GO" id="GO:0004757">
    <property type="term" value="F:sepiapterin reductase (NADP+) activity"/>
    <property type="evidence" value="ECO:0007669"/>
    <property type="project" value="TreeGrafter"/>
</dbReference>
<dbReference type="Proteomes" id="UP000476064">
    <property type="component" value="Chromosome"/>
</dbReference>
<sequence length="250" mass="26705">MSADHANRRTAVVTGASRGIGEALAAALLARNYRVYGISRSDSGKLSGHTGYSAIACDLSDAARTEAMADRLFRELSAAGGGELLLINNAAMLEPLGPVESLGAADMSLHMHASLIAPMTLCGAFIRHTQQLPIAKRIVNVTSGLAIHSAPAMSPYCSSKAALNMLTRCIADEQRERPHPILAYALDPGMAETRMQATARNRDKADFPLQNFFRESHEQGRLRTPEHVAAETLRLLADVRPGAAGTVLHV</sequence>
<dbReference type="PANTHER" id="PTHR44085">
    <property type="entry name" value="SEPIAPTERIN REDUCTASE"/>
    <property type="match status" value="1"/>
</dbReference>
<dbReference type="AlphaFoldDB" id="A0A6C0FZ62"/>
<dbReference type="Gene3D" id="3.40.50.720">
    <property type="entry name" value="NAD(P)-binding Rossmann-like Domain"/>
    <property type="match status" value="1"/>
</dbReference>
<dbReference type="KEGG" id="plyc:GXP70_13105"/>
<evidence type="ECO:0000256" key="3">
    <source>
        <dbReference type="ARBA" id="ARBA00022490"/>
    </source>
</evidence>
<proteinExistence type="inferred from homology"/>
<comment type="similarity">
    <text evidence="2">Belongs to the short-chain dehydrogenases/reductases (SDR) family.</text>
</comment>
<organism evidence="6 7">
    <name type="scientific">Paenibacillus lycopersici</name>
    <dbReference type="NCBI Taxonomy" id="2704462"/>
    <lineage>
        <taxon>Bacteria</taxon>
        <taxon>Bacillati</taxon>
        <taxon>Bacillota</taxon>
        <taxon>Bacilli</taxon>
        <taxon>Bacillales</taxon>
        <taxon>Paenibacillaceae</taxon>
        <taxon>Paenibacillus</taxon>
    </lineage>
</organism>
<dbReference type="Pfam" id="PF00106">
    <property type="entry name" value="adh_short"/>
    <property type="match status" value="1"/>
</dbReference>
<dbReference type="InterPro" id="IPR020904">
    <property type="entry name" value="Sc_DH/Rdtase_CS"/>
</dbReference>
<accession>A0A6C0FZ62</accession>
<keyword evidence="5" id="KW-0560">Oxidoreductase</keyword>
<evidence type="ECO:0000256" key="5">
    <source>
        <dbReference type="ARBA" id="ARBA00023002"/>
    </source>
</evidence>
<dbReference type="GO" id="GO:0005737">
    <property type="term" value="C:cytoplasm"/>
    <property type="evidence" value="ECO:0007669"/>
    <property type="project" value="UniProtKB-SubCell"/>
</dbReference>
<reference evidence="6 7" key="1">
    <citation type="submission" date="2020-01" db="EMBL/GenBank/DDBJ databases">
        <title>Paenibacillus sp. nov., isolated from tomato rhizosphere.</title>
        <authorList>
            <person name="Weon H.-Y."/>
            <person name="Lee S.A."/>
        </authorList>
    </citation>
    <scope>NUCLEOTIDE SEQUENCE [LARGE SCALE GENOMIC DNA]</scope>
    <source>
        <strain evidence="6 7">12200R-189</strain>
    </source>
</reference>
<name>A0A6C0FZ62_9BACL</name>
<dbReference type="InterPro" id="IPR036291">
    <property type="entry name" value="NAD(P)-bd_dom_sf"/>
</dbReference>
<dbReference type="PRINTS" id="PR00081">
    <property type="entry name" value="GDHRDH"/>
</dbReference>
<evidence type="ECO:0000256" key="1">
    <source>
        <dbReference type="ARBA" id="ARBA00004496"/>
    </source>
</evidence>
<dbReference type="SUPFAM" id="SSF51735">
    <property type="entry name" value="NAD(P)-binding Rossmann-fold domains"/>
    <property type="match status" value="1"/>
</dbReference>
<evidence type="ECO:0000313" key="6">
    <source>
        <dbReference type="EMBL" id="QHT60793.1"/>
    </source>
</evidence>
<dbReference type="GO" id="GO:0006729">
    <property type="term" value="P:tetrahydrobiopterin biosynthetic process"/>
    <property type="evidence" value="ECO:0007669"/>
    <property type="project" value="TreeGrafter"/>
</dbReference>
<dbReference type="EMBL" id="CP048209">
    <property type="protein sequence ID" value="QHT60793.1"/>
    <property type="molecule type" value="Genomic_DNA"/>
</dbReference>
<evidence type="ECO:0000313" key="7">
    <source>
        <dbReference type="Proteomes" id="UP000476064"/>
    </source>
</evidence>
<keyword evidence="4" id="KW-0521">NADP</keyword>
<evidence type="ECO:0000256" key="2">
    <source>
        <dbReference type="ARBA" id="ARBA00006484"/>
    </source>
</evidence>
<evidence type="ECO:0000256" key="4">
    <source>
        <dbReference type="ARBA" id="ARBA00022857"/>
    </source>
</evidence>
<dbReference type="InterPro" id="IPR051721">
    <property type="entry name" value="Biopterin_syn/organic_redct"/>
</dbReference>
<dbReference type="PROSITE" id="PS00061">
    <property type="entry name" value="ADH_SHORT"/>
    <property type="match status" value="1"/>
</dbReference>
<dbReference type="PANTHER" id="PTHR44085:SF2">
    <property type="entry name" value="SEPIAPTERIN REDUCTASE"/>
    <property type="match status" value="1"/>
</dbReference>
<dbReference type="InterPro" id="IPR002347">
    <property type="entry name" value="SDR_fam"/>
</dbReference>
<gene>
    <name evidence="6" type="ORF">GXP70_13105</name>
</gene>
<comment type="subcellular location">
    <subcellularLocation>
        <location evidence="1">Cytoplasm</location>
    </subcellularLocation>
</comment>
<keyword evidence="3" id="KW-0963">Cytoplasm</keyword>
<keyword evidence="7" id="KW-1185">Reference proteome</keyword>
<protein>
    <submittedName>
        <fullName evidence="6">SDR family NAD(P)-dependent oxidoreductase</fullName>
    </submittedName>
</protein>